<feature type="non-terminal residue" evidence="1">
    <location>
        <position position="1"/>
    </location>
</feature>
<reference evidence="1" key="1">
    <citation type="submission" date="2018-05" db="EMBL/GenBank/DDBJ databases">
        <authorList>
            <person name="Lanie J.A."/>
            <person name="Ng W.-L."/>
            <person name="Kazmierczak K.M."/>
            <person name="Andrzejewski T.M."/>
            <person name="Davidsen T.M."/>
            <person name="Wayne K.J."/>
            <person name="Tettelin H."/>
            <person name="Glass J.I."/>
            <person name="Rusch D."/>
            <person name="Podicherti R."/>
            <person name="Tsui H.-C.T."/>
            <person name="Winkler M.E."/>
        </authorList>
    </citation>
    <scope>NUCLEOTIDE SEQUENCE</scope>
</reference>
<gene>
    <name evidence="1" type="ORF">METZ01_LOCUS418504</name>
</gene>
<name>A0A382X451_9ZZZZ</name>
<sequence>QFRVHALICLEKWEQEFILWDKGWPDIEELSFSEWWSLFKDCGKSMFIAETPNLLEMHVGEERLELYALTKAVHEMYKGNKITLEGRVNPEITDLFDLYKYDGEGIGIITKNDYVLQEHDLKWILHLTPSTQKVEKENFTFYNNYHK</sequence>
<protein>
    <submittedName>
        <fullName evidence="1">Uncharacterized protein</fullName>
    </submittedName>
</protein>
<accession>A0A382X451</accession>
<evidence type="ECO:0000313" key="1">
    <source>
        <dbReference type="EMBL" id="SVD65650.1"/>
    </source>
</evidence>
<dbReference type="EMBL" id="UINC01164678">
    <property type="protein sequence ID" value="SVD65650.1"/>
    <property type="molecule type" value="Genomic_DNA"/>
</dbReference>
<proteinExistence type="predicted"/>
<organism evidence="1">
    <name type="scientific">marine metagenome</name>
    <dbReference type="NCBI Taxonomy" id="408172"/>
    <lineage>
        <taxon>unclassified sequences</taxon>
        <taxon>metagenomes</taxon>
        <taxon>ecological metagenomes</taxon>
    </lineage>
</organism>
<dbReference type="AlphaFoldDB" id="A0A382X451"/>